<keyword evidence="12" id="KW-1185">Reference proteome</keyword>
<dbReference type="Gene3D" id="1.10.287.950">
    <property type="entry name" value="Methyl-accepting chemotaxis protein"/>
    <property type="match status" value="1"/>
</dbReference>
<dbReference type="EMBL" id="JAQIFT010000008">
    <property type="protein sequence ID" value="MDA3730167.1"/>
    <property type="molecule type" value="Genomic_DNA"/>
</dbReference>
<evidence type="ECO:0000256" key="2">
    <source>
        <dbReference type="ARBA" id="ARBA00022475"/>
    </source>
</evidence>
<dbReference type="GO" id="GO:0007165">
    <property type="term" value="P:signal transduction"/>
    <property type="evidence" value="ECO:0007669"/>
    <property type="project" value="UniProtKB-KW"/>
</dbReference>
<dbReference type="SUPFAM" id="SSF58104">
    <property type="entry name" value="Methyl-accepting chemotaxis protein (MCP) signaling domain"/>
    <property type="match status" value="1"/>
</dbReference>
<feature type="transmembrane region" description="Helical" evidence="9">
    <location>
        <begin position="311"/>
        <end position="330"/>
    </location>
</feature>
<gene>
    <name evidence="11" type="ORF">PBV87_01380</name>
</gene>
<keyword evidence="6 9" id="KW-0472">Membrane</keyword>
<evidence type="ECO:0000256" key="3">
    <source>
        <dbReference type="ARBA" id="ARBA00022500"/>
    </source>
</evidence>
<dbReference type="SUPFAM" id="SSF103190">
    <property type="entry name" value="Sensory domain-like"/>
    <property type="match status" value="1"/>
</dbReference>
<comment type="caution">
    <text evidence="11">The sequence shown here is derived from an EMBL/GenBank/DDBJ whole genome shotgun (WGS) entry which is preliminary data.</text>
</comment>
<keyword evidence="2" id="KW-1003">Cell membrane</keyword>
<dbReference type="Pfam" id="PF02743">
    <property type="entry name" value="dCache_1"/>
    <property type="match status" value="1"/>
</dbReference>
<accession>A0AA42DJR6</accession>
<dbReference type="PANTHER" id="PTHR32089:SF112">
    <property type="entry name" value="LYSOZYME-LIKE PROTEIN-RELATED"/>
    <property type="match status" value="1"/>
</dbReference>
<keyword evidence="7 8" id="KW-0807">Transducer</keyword>
<evidence type="ECO:0000313" key="11">
    <source>
        <dbReference type="EMBL" id="MDA3730167.1"/>
    </source>
</evidence>
<evidence type="ECO:0000259" key="10">
    <source>
        <dbReference type="PROSITE" id="PS50111"/>
    </source>
</evidence>
<evidence type="ECO:0000256" key="8">
    <source>
        <dbReference type="PROSITE-ProRule" id="PRU00284"/>
    </source>
</evidence>
<dbReference type="RefSeq" id="WP_271010888.1">
    <property type="nucleotide sequence ID" value="NZ_JAQIFT010000008.1"/>
</dbReference>
<dbReference type="InterPro" id="IPR029151">
    <property type="entry name" value="Sensor-like_sf"/>
</dbReference>
<dbReference type="PANTHER" id="PTHR32089">
    <property type="entry name" value="METHYL-ACCEPTING CHEMOTAXIS PROTEIN MCPB"/>
    <property type="match status" value="1"/>
</dbReference>
<evidence type="ECO:0000256" key="6">
    <source>
        <dbReference type="ARBA" id="ARBA00023136"/>
    </source>
</evidence>
<dbReference type="InterPro" id="IPR033479">
    <property type="entry name" value="dCache_1"/>
</dbReference>
<dbReference type="PROSITE" id="PS50111">
    <property type="entry name" value="CHEMOTAXIS_TRANSDUC_2"/>
    <property type="match status" value="1"/>
</dbReference>
<keyword evidence="3" id="KW-0145">Chemotaxis</keyword>
<dbReference type="CDD" id="cd12914">
    <property type="entry name" value="PDC1_DGC_like"/>
    <property type="match status" value="1"/>
</dbReference>
<evidence type="ECO:0000256" key="1">
    <source>
        <dbReference type="ARBA" id="ARBA00004651"/>
    </source>
</evidence>
<dbReference type="CDD" id="cd12912">
    <property type="entry name" value="PDC2_MCP_like"/>
    <property type="match status" value="1"/>
</dbReference>
<comment type="subcellular location">
    <subcellularLocation>
        <location evidence="1">Cell membrane</location>
        <topology evidence="1">Multi-pass membrane protein</topology>
    </subcellularLocation>
</comment>
<reference evidence="11" key="1">
    <citation type="journal article" date="2023" name="Int. J. Syst. Evol. Microbiol.">
        <title>&lt;i&gt;Holtiella tumoricola&lt;/i&gt; gen. nov. sp. nov., isolated from a human clinical sample.</title>
        <authorList>
            <person name="Allen-Vercoe E."/>
            <person name="Daigneault M.C."/>
            <person name="Vancuren S.J."/>
            <person name="Cochrane K."/>
            <person name="O'Neal L.L."/>
            <person name="Sankaranarayanan K."/>
            <person name="Lawson P.A."/>
        </authorList>
    </citation>
    <scope>NUCLEOTIDE SEQUENCE</scope>
    <source>
        <strain evidence="11">CC70A</strain>
    </source>
</reference>
<protein>
    <submittedName>
        <fullName evidence="11">Methyl-accepting chemotaxis protein</fullName>
    </submittedName>
</protein>
<feature type="domain" description="Methyl-accepting transducer" evidence="10">
    <location>
        <begin position="391"/>
        <end position="663"/>
    </location>
</feature>
<dbReference type="GO" id="GO:0006935">
    <property type="term" value="P:chemotaxis"/>
    <property type="evidence" value="ECO:0007669"/>
    <property type="project" value="UniProtKB-KW"/>
</dbReference>
<evidence type="ECO:0000256" key="5">
    <source>
        <dbReference type="ARBA" id="ARBA00022989"/>
    </source>
</evidence>
<evidence type="ECO:0000313" key="12">
    <source>
        <dbReference type="Proteomes" id="UP001169242"/>
    </source>
</evidence>
<dbReference type="InterPro" id="IPR004089">
    <property type="entry name" value="MCPsignal_dom"/>
</dbReference>
<dbReference type="Gene3D" id="3.30.450.20">
    <property type="entry name" value="PAS domain"/>
    <property type="match status" value="1"/>
</dbReference>
<dbReference type="Proteomes" id="UP001169242">
    <property type="component" value="Unassembled WGS sequence"/>
</dbReference>
<keyword evidence="4 9" id="KW-0812">Transmembrane</keyword>
<dbReference type="Pfam" id="PF00015">
    <property type="entry name" value="MCPsignal"/>
    <property type="match status" value="1"/>
</dbReference>
<evidence type="ECO:0000256" key="4">
    <source>
        <dbReference type="ARBA" id="ARBA00022692"/>
    </source>
</evidence>
<evidence type="ECO:0000256" key="9">
    <source>
        <dbReference type="SAM" id="Phobius"/>
    </source>
</evidence>
<dbReference type="SMART" id="SM00283">
    <property type="entry name" value="MA"/>
    <property type="match status" value="1"/>
</dbReference>
<organism evidence="11 12">
    <name type="scientific">Holtiella tumoricola</name>
    <dbReference type="NCBI Taxonomy" id="3018743"/>
    <lineage>
        <taxon>Bacteria</taxon>
        <taxon>Bacillati</taxon>
        <taxon>Bacillota</taxon>
        <taxon>Clostridia</taxon>
        <taxon>Lachnospirales</taxon>
        <taxon>Cellulosilyticaceae</taxon>
        <taxon>Holtiella</taxon>
    </lineage>
</organism>
<dbReference type="AlphaFoldDB" id="A0AA42DJR6"/>
<keyword evidence="5 9" id="KW-1133">Transmembrane helix</keyword>
<dbReference type="GO" id="GO:0005886">
    <property type="term" value="C:plasma membrane"/>
    <property type="evidence" value="ECO:0007669"/>
    <property type="project" value="UniProtKB-SubCell"/>
</dbReference>
<evidence type="ECO:0000256" key="7">
    <source>
        <dbReference type="ARBA" id="ARBA00023224"/>
    </source>
</evidence>
<name>A0AA42DJR6_9FIRM</name>
<proteinExistence type="predicted"/>
<sequence>MKKLSTARFMDLKLRYKILLPTVLILMIGLITLAFTIKNTGDTIIQNIISTSLNDETMLYSRIVEKIVDDEFKMVEIIANDTNIVNMMEAYSRGENITDIKMNIGENLGERVRWEANKEGYYVLDLNGTVVVDSTGDTEGMNLSERDYFQKTKQTQQPIVSELLVSKSNNKNIVAFTAPILGKDGKMLGIAVNCIFTDEIMNVINDINLYDSVNTYPFILDQYAIRVAHPVDETGVKSTIEETIDITQMYQNGEIKSGEVGEITYNYNNVEKTAKYMPIRHTGWVLFVSVAYDEIALPYIKYLNQMTTTSSIVIILAILLMIIFIASKVLKPVEWIKELMNTTEKLNLAVEGESKQIVRASISKDEMGTISNGLLKIRMTFRDVIGQVTGHVTGLKMNMSQVKESISMILDDAESNMSVIEELYAGLEETSSITQEVAGSVEIVGQKLDEIEQVSEQGTSVIGAIEEKVTQLKKNNTGRAQKATKESEDIRERLISAIKKSEVIKEINLLTESIRGITEQTNLLALNAAIEAARAGEQGKGFAVVAEEVRKLATQSSQNLNQIESVLNEVFKSIDELKGTSNDAVNFIDEQMSVVIEDIFAISNEYQMDANQIKEVIASIDENIKTIQDYTHTVIKAAGEIATTAEENANGAGEISQTTTSITERIQSVSKLAEDTDKISQDVHDVLKKFNI</sequence>